<dbReference type="AlphaFoldDB" id="A0A6B8RDC7"/>
<dbReference type="PANTHER" id="PTHR30032">
    <property type="entry name" value="N-ACETYLMURAMOYL-L-ALANINE AMIDASE-RELATED"/>
    <property type="match status" value="1"/>
</dbReference>
<dbReference type="EMBL" id="CP034235">
    <property type="protein sequence ID" value="QGQ93492.1"/>
    <property type="molecule type" value="Genomic_DNA"/>
</dbReference>
<dbReference type="InterPro" id="IPR013693">
    <property type="entry name" value="SpoIID/LytB_N"/>
</dbReference>
<dbReference type="InterPro" id="IPR013486">
    <property type="entry name" value="SpoIID/LytB"/>
</dbReference>
<evidence type="ECO:0000259" key="2">
    <source>
        <dbReference type="Pfam" id="PF08486"/>
    </source>
</evidence>
<keyword evidence="1" id="KW-0472">Membrane</keyword>
<evidence type="ECO:0000313" key="3">
    <source>
        <dbReference type="EMBL" id="QGQ93492.1"/>
    </source>
</evidence>
<dbReference type="Pfam" id="PF08486">
    <property type="entry name" value="SpoIID"/>
    <property type="match status" value="1"/>
</dbReference>
<dbReference type="GO" id="GO:0030435">
    <property type="term" value="P:sporulation resulting in formation of a cellular spore"/>
    <property type="evidence" value="ECO:0007669"/>
    <property type="project" value="InterPro"/>
</dbReference>
<feature type="domain" description="Sporulation stage II protein D amidase enhancer LytB N-terminal" evidence="2">
    <location>
        <begin position="111"/>
        <end position="216"/>
    </location>
</feature>
<evidence type="ECO:0000313" key="4">
    <source>
        <dbReference type="Proteomes" id="UP000426246"/>
    </source>
</evidence>
<dbReference type="NCBIfam" id="TIGR02870">
    <property type="entry name" value="spore_II_D"/>
    <property type="match status" value="1"/>
</dbReference>
<proteinExistence type="predicted"/>
<dbReference type="KEGG" id="ppsc:EHS13_00395"/>
<protein>
    <submittedName>
        <fullName evidence="3">Stage II sporulation protein D</fullName>
    </submittedName>
</protein>
<dbReference type="Proteomes" id="UP000426246">
    <property type="component" value="Chromosome"/>
</dbReference>
<dbReference type="InterPro" id="IPR014225">
    <property type="entry name" value="Spore_II_D_firmicutes"/>
</dbReference>
<feature type="transmembrane region" description="Helical" evidence="1">
    <location>
        <begin position="42"/>
        <end position="59"/>
    </location>
</feature>
<accession>A0A6B8RDC7</accession>
<dbReference type="GO" id="GO:0030288">
    <property type="term" value="C:outer membrane-bounded periplasmic space"/>
    <property type="evidence" value="ECO:0007669"/>
    <property type="project" value="TreeGrafter"/>
</dbReference>
<dbReference type="InterPro" id="IPR051922">
    <property type="entry name" value="Bact_Sporulation_Assoc"/>
</dbReference>
<organism evidence="3 4">
    <name type="scientific">Paenibacillus psychroresistens</name>
    <dbReference type="NCBI Taxonomy" id="1778678"/>
    <lineage>
        <taxon>Bacteria</taxon>
        <taxon>Bacillati</taxon>
        <taxon>Bacillota</taxon>
        <taxon>Bacilli</taxon>
        <taxon>Bacillales</taxon>
        <taxon>Paenibacillaceae</taxon>
        <taxon>Paenibacillus</taxon>
    </lineage>
</organism>
<reference evidence="4" key="1">
    <citation type="submission" date="2018-11" db="EMBL/GenBank/DDBJ databases">
        <title>Complete genome sequence of Paenibacillus sp. ML311-T8.</title>
        <authorList>
            <person name="Nam Y.-D."/>
            <person name="Kang J."/>
            <person name="Chung W.-H."/>
            <person name="Park Y.S."/>
        </authorList>
    </citation>
    <scope>NUCLEOTIDE SEQUENCE [LARGE SCALE GENOMIC DNA]</scope>
    <source>
        <strain evidence="4">ML311-T8</strain>
    </source>
</reference>
<gene>
    <name evidence="3" type="primary">spoIID</name>
    <name evidence="3" type="ORF">EHS13_00395</name>
</gene>
<name>A0A6B8RDC7_9BACL</name>
<sequence length="398" mass="43923">MHNNLAFILKSRLFAYIVCSKSRFVGGRLLMVTIQYQTKVRIAAWLGVVLLTALITFGLEKITESKPHVAIEGDSQTNSLGTTDSTKDLDSIAVSSQLYQSSLVVSIYLSHQQKIARVPLESYIAGVVAAEMPVNFQLEALKAQAIAARTYIVRRIVNHDLSGIPMKGAQVTDTVVHQAYLTDQQLAKNWGQKNFQTNMKKINQAVNETRGVIITYANEPINATYFSTSNGFTENSEDYWGVYEPYLRSVASPWDRKISPSFNKTIEISITQFLLKLGLSNSKTTSKAIPASLSINVNSNVQISEGHRISSIKIAGKQFTGKEIRERLALASSAFTWQKKGNTMVIQTQGSGHGVGMSQWGANGMAQMGESAAKILQYYYKGIKLKSAQNLLTSYSKQ</sequence>
<keyword evidence="1" id="KW-1133">Transmembrane helix</keyword>
<dbReference type="PANTHER" id="PTHR30032:SF4">
    <property type="entry name" value="AMIDASE ENHANCER"/>
    <property type="match status" value="1"/>
</dbReference>
<keyword evidence="4" id="KW-1185">Reference proteome</keyword>
<evidence type="ECO:0000256" key="1">
    <source>
        <dbReference type="SAM" id="Phobius"/>
    </source>
</evidence>
<keyword evidence="1" id="KW-0812">Transmembrane</keyword>
<dbReference type="NCBIfam" id="TIGR02669">
    <property type="entry name" value="SpoIID_LytB"/>
    <property type="match status" value="1"/>
</dbReference>